<dbReference type="EMBL" id="JXUW01000041">
    <property type="protein sequence ID" value="KJE75440.1"/>
    <property type="molecule type" value="Genomic_DNA"/>
</dbReference>
<evidence type="ECO:0000313" key="3">
    <source>
        <dbReference type="EMBL" id="KJE75440.1"/>
    </source>
</evidence>
<dbReference type="PANTHER" id="PTHR43459">
    <property type="entry name" value="ENOYL-COA HYDRATASE"/>
    <property type="match status" value="1"/>
</dbReference>
<organism evidence="3 4">
    <name type="scientific">Ferrimicrobium acidiphilum DSM 19497</name>
    <dbReference type="NCBI Taxonomy" id="1121877"/>
    <lineage>
        <taxon>Bacteria</taxon>
        <taxon>Bacillati</taxon>
        <taxon>Actinomycetota</taxon>
        <taxon>Acidimicrobiia</taxon>
        <taxon>Acidimicrobiales</taxon>
        <taxon>Acidimicrobiaceae</taxon>
        <taxon>Ferrimicrobium</taxon>
    </lineage>
</organism>
<dbReference type="NCBIfam" id="NF006107">
    <property type="entry name" value="PRK08258.1"/>
    <property type="match status" value="1"/>
</dbReference>
<comment type="similarity">
    <text evidence="1 2">Belongs to the enoyl-CoA hydratase/isomerase family.</text>
</comment>
<dbReference type="InterPro" id="IPR014748">
    <property type="entry name" value="Enoyl-CoA_hydra_C"/>
</dbReference>
<dbReference type="GO" id="GO:0016853">
    <property type="term" value="F:isomerase activity"/>
    <property type="evidence" value="ECO:0007669"/>
    <property type="project" value="UniProtKB-KW"/>
</dbReference>
<dbReference type="AlphaFoldDB" id="A0A0D8FQ71"/>
<dbReference type="OrthoDB" id="9777711at2"/>
<reference evidence="3 4" key="1">
    <citation type="submission" date="2015-01" db="EMBL/GenBank/DDBJ databases">
        <title>Draft genome of the acidophilic iron oxidizer Ferrimicrobium acidiphilum strain T23.</title>
        <authorList>
            <person name="Poehlein A."/>
            <person name="Eisen S."/>
            <person name="Schloemann M."/>
            <person name="Johnson B.D."/>
            <person name="Daniel R."/>
            <person name="Muehling M."/>
        </authorList>
    </citation>
    <scope>NUCLEOTIDE SEQUENCE [LARGE SCALE GENOMIC DNA]</scope>
    <source>
        <strain evidence="3 4">T23</strain>
    </source>
</reference>
<accession>A0A0D8FQ71</accession>
<dbReference type="Pfam" id="PF00378">
    <property type="entry name" value="ECH_1"/>
    <property type="match status" value="1"/>
</dbReference>
<dbReference type="STRING" id="1121877.FEAC_28160"/>
<dbReference type="GeneID" id="78373784"/>
<dbReference type="eggNOG" id="COG1024">
    <property type="taxonomic scope" value="Bacteria"/>
</dbReference>
<dbReference type="PROSITE" id="PS00166">
    <property type="entry name" value="ENOYL_COA_HYDRATASE"/>
    <property type="match status" value="1"/>
</dbReference>
<dbReference type="PANTHER" id="PTHR43459:SF1">
    <property type="entry name" value="EG:BACN32G11.4 PROTEIN"/>
    <property type="match status" value="1"/>
</dbReference>
<evidence type="ECO:0000256" key="1">
    <source>
        <dbReference type="ARBA" id="ARBA00005254"/>
    </source>
</evidence>
<dbReference type="EC" id="5.3.3.18" evidence="3"/>
<dbReference type="InterPro" id="IPR001753">
    <property type="entry name" value="Enoyl-CoA_hydra/iso"/>
</dbReference>
<keyword evidence="3" id="KW-0413">Isomerase</keyword>
<dbReference type="CDD" id="cd06558">
    <property type="entry name" value="crotonase-like"/>
    <property type="match status" value="1"/>
</dbReference>
<dbReference type="Gene3D" id="3.90.226.10">
    <property type="entry name" value="2-enoyl-CoA Hydratase, Chain A, domain 1"/>
    <property type="match status" value="1"/>
</dbReference>
<dbReference type="InterPro" id="IPR029045">
    <property type="entry name" value="ClpP/crotonase-like_dom_sf"/>
</dbReference>
<comment type="caution">
    <text evidence="3">The sequence shown here is derived from an EMBL/GenBank/DDBJ whole genome shotgun (WGS) entry which is preliminary data.</text>
</comment>
<dbReference type="InterPro" id="IPR018376">
    <property type="entry name" value="Enoyl-CoA_hyd/isom_CS"/>
</dbReference>
<protein>
    <submittedName>
        <fullName evidence="3">1,2-epoxyphenylacetyl-CoA isomerase</fullName>
        <ecNumber evidence="3">5.3.3.18</ecNumber>
    </submittedName>
</protein>
<dbReference type="Gene3D" id="1.10.12.10">
    <property type="entry name" value="Lyase 2-enoyl-coa Hydratase, Chain A, domain 2"/>
    <property type="match status" value="1"/>
</dbReference>
<dbReference type="RefSeq" id="WP_035391796.1">
    <property type="nucleotide sequence ID" value="NZ_JQKF01000060.1"/>
</dbReference>
<dbReference type="Proteomes" id="UP000032336">
    <property type="component" value="Unassembled WGS sequence"/>
</dbReference>
<gene>
    <name evidence="3" type="primary">paaG2</name>
    <name evidence="3" type="ORF">FEAC_28160</name>
</gene>
<evidence type="ECO:0000313" key="4">
    <source>
        <dbReference type="Proteomes" id="UP000032336"/>
    </source>
</evidence>
<sequence>MSPFRGSIPFTQESTQFRFNVADQVANITFTRPDKLNALTFEGYADLRDLLHEIPSRGDVRVIVLRGEGTAFSSGGDVHEIIGELLKMHSHELLDFTRMTGEVVKAMRECPVPIVAVIHGIAAGAGSVLALASDFRIVSRSGKFAFLFTKVGLAGADMGSAYLLPRLIGLGRATQLLMLGDTISAEVADKFGLVSVLVEDEEIESQLNALVHRLVEGPAFAYAQTKALLSRELDMSLSGALELEAMTQALLMTTEDYAEFYKAFSEKRAPTWKGR</sequence>
<name>A0A0D8FQ71_9ACTN</name>
<proteinExistence type="inferred from homology"/>
<dbReference type="PATRIC" id="fig|1121877.4.peg.3171"/>
<keyword evidence="4" id="KW-1185">Reference proteome</keyword>
<dbReference type="SUPFAM" id="SSF52096">
    <property type="entry name" value="ClpP/crotonase"/>
    <property type="match status" value="1"/>
</dbReference>
<evidence type="ECO:0000256" key="2">
    <source>
        <dbReference type="RuleBase" id="RU003707"/>
    </source>
</evidence>